<reference evidence="2 3" key="1">
    <citation type="submission" date="2019-03" db="EMBL/GenBank/DDBJ databases">
        <title>Genomic Encyclopedia of Type Strains, Phase IV (KMG-IV): sequencing the most valuable type-strain genomes for metagenomic binning, comparative biology and taxonomic classification.</title>
        <authorList>
            <person name="Goeker M."/>
        </authorList>
    </citation>
    <scope>NUCLEOTIDE SEQUENCE [LARGE SCALE GENOMIC DNA]</scope>
    <source>
        <strain evidence="2 3">DSM 100556</strain>
    </source>
</reference>
<dbReference type="InterPro" id="IPR029068">
    <property type="entry name" value="Glyas_Bleomycin-R_OHBP_Dase"/>
</dbReference>
<dbReference type="Gene3D" id="3.10.180.10">
    <property type="entry name" value="2,3-Dihydroxybiphenyl 1,2-Dioxygenase, domain 1"/>
    <property type="match status" value="1"/>
</dbReference>
<dbReference type="Proteomes" id="UP000295718">
    <property type="component" value="Unassembled WGS sequence"/>
</dbReference>
<name>A0A4R1R531_9FIRM</name>
<dbReference type="STRING" id="1469948.GCA_000732725_00356"/>
<dbReference type="EMBL" id="SLUO01000002">
    <property type="protein sequence ID" value="TCL60621.1"/>
    <property type="molecule type" value="Genomic_DNA"/>
</dbReference>
<keyword evidence="3" id="KW-1185">Reference proteome</keyword>
<feature type="domain" description="Glyoxalase-like" evidence="1">
    <location>
        <begin position="95"/>
        <end position="210"/>
    </location>
</feature>
<accession>A0A4R1R531</accession>
<dbReference type="PANTHER" id="PTHR35908">
    <property type="entry name" value="HYPOTHETICAL FUSION PROTEIN"/>
    <property type="match status" value="1"/>
</dbReference>
<evidence type="ECO:0000313" key="2">
    <source>
        <dbReference type="EMBL" id="TCL60621.1"/>
    </source>
</evidence>
<organism evidence="2 3">
    <name type="scientific">Kineothrix alysoides</name>
    <dbReference type="NCBI Taxonomy" id="1469948"/>
    <lineage>
        <taxon>Bacteria</taxon>
        <taxon>Bacillati</taxon>
        <taxon>Bacillota</taxon>
        <taxon>Clostridia</taxon>
        <taxon>Lachnospirales</taxon>
        <taxon>Lachnospiraceae</taxon>
        <taxon>Kineothrix</taxon>
    </lineage>
</organism>
<dbReference type="Pfam" id="PF18029">
    <property type="entry name" value="Glyoxalase_6"/>
    <property type="match status" value="1"/>
</dbReference>
<dbReference type="PANTHER" id="PTHR35908:SF1">
    <property type="entry name" value="CONSERVED PROTEIN"/>
    <property type="match status" value="1"/>
</dbReference>
<protein>
    <recommendedName>
        <fullName evidence="1">Glyoxalase-like domain-containing protein</fullName>
    </recommendedName>
</protein>
<gene>
    <name evidence="2" type="ORF">EDD76_102320</name>
</gene>
<dbReference type="SUPFAM" id="SSF54593">
    <property type="entry name" value="Glyoxalase/Bleomycin resistance protein/Dihydroxybiphenyl dioxygenase"/>
    <property type="match status" value="1"/>
</dbReference>
<evidence type="ECO:0000313" key="3">
    <source>
        <dbReference type="Proteomes" id="UP000295718"/>
    </source>
</evidence>
<dbReference type="InterPro" id="IPR041581">
    <property type="entry name" value="Glyoxalase_6"/>
</dbReference>
<evidence type="ECO:0000259" key="1">
    <source>
        <dbReference type="Pfam" id="PF18029"/>
    </source>
</evidence>
<proteinExistence type="predicted"/>
<sequence>MSFLYHRKDLAALMREGVTLQANNAQLRARSKTCAAKVFGRESVQSILLFSSKAWYYGFKIYSVRQINRKLQCRLFILGGISVMDDELKIKMYSFTVDCKEPHKLAQFYAALLKWEVMVIDEDWACVYAPGTNQGTYPGILFQQNPEYEPPVWPAEPEAQQQMAHIDFAVNDLEKAVQYAVQCGAAIAEEQFSNNWRVMLDPAGHPFCLCQMRSIIESAHFALL</sequence>
<dbReference type="AlphaFoldDB" id="A0A4R1R531"/>
<comment type="caution">
    <text evidence="2">The sequence shown here is derived from an EMBL/GenBank/DDBJ whole genome shotgun (WGS) entry which is preliminary data.</text>
</comment>